<dbReference type="RefSeq" id="WP_135244889.1">
    <property type="nucleotide sequence ID" value="NZ_SIHO01000001.1"/>
</dbReference>
<feature type="compositionally biased region" description="Basic and acidic residues" evidence="1">
    <location>
        <begin position="87"/>
        <end position="104"/>
    </location>
</feature>
<evidence type="ECO:0008006" key="4">
    <source>
        <dbReference type="Google" id="ProtNLM"/>
    </source>
</evidence>
<evidence type="ECO:0000313" key="3">
    <source>
        <dbReference type="Proteomes" id="UP000297737"/>
    </source>
</evidence>
<accession>A0A4Y9ERB7</accession>
<dbReference type="OrthoDB" id="7595806at2"/>
<proteinExistence type="predicted"/>
<comment type="caution">
    <text evidence="2">The sequence shown here is derived from an EMBL/GenBank/DDBJ whole genome shotgun (WGS) entry which is preliminary data.</text>
</comment>
<keyword evidence="3" id="KW-1185">Reference proteome</keyword>
<dbReference type="AlphaFoldDB" id="A0A4Y9ERB7"/>
<name>A0A4Y9ERB7_9SPHN</name>
<dbReference type="EMBL" id="SIHO01000001">
    <property type="protein sequence ID" value="TFU06165.1"/>
    <property type="molecule type" value="Genomic_DNA"/>
</dbReference>
<feature type="compositionally biased region" description="Acidic residues" evidence="1">
    <location>
        <begin position="50"/>
        <end position="86"/>
    </location>
</feature>
<organism evidence="2 3">
    <name type="scientific">Glacieibacterium arshaanense</name>
    <dbReference type="NCBI Taxonomy" id="2511025"/>
    <lineage>
        <taxon>Bacteria</taxon>
        <taxon>Pseudomonadati</taxon>
        <taxon>Pseudomonadota</taxon>
        <taxon>Alphaproteobacteria</taxon>
        <taxon>Sphingomonadales</taxon>
        <taxon>Sphingosinicellaceae</taxon>
        <taxon>Glacieibacterium</taxon>
    </lineage>
</organism>
<feature type="region of interest" description="Disordered" evidence="1">
    <location>
        <begin position="1"/>
        <end position="105"/>
    </location>
</feature>
<evidence type="ECO:0000313" key="2">
    <source>
        <dbReference type="EMBL" id="TFU06165.1"/>
    </source>
</evidence>
<reference evidence="2 3" key="1">
    <citation type="submission" date="2019-02" db="EMBL/GenBank/DDBJ databases">
        <title>Polymorphobacter sp. isolated from the lake at the Tibet of China.</title>
        <authorList>
            <person name="Li A."/>
        </authorList>
    </citation>
    <scope>NUCLEOTIDE SEQUENCE [LARGE SCALE GENOMIC DNA]</scope>
    <source>
        <strain evidence="2 3">DJ1R-1</strain>
    </source>
</reference>
<dbReference type="Proteomes" id="UP000297737">
    <property type="component" value="Unassembled WGS sequence"/>
</dbReference>
<feature type="compositionally biased region" description="Low complexity" evidence="1">
    <location>
        <begin position="34"/>
        <end position="47"/>
    </location>
</feature>
<protein>
    <recommendedName>
        <fullName evidence="4">Scaffolding protein</fullName>
    </recommendedName>
</protein>
<gene>
    <name evidence="2" type="ORF">EUV02_03905</name>
</gene>
<evidence type="ECO:0000256" key="1">
    <source>
        <dbReference type="SAM" id="MobiDB-lite"/>
    </source>
</evidence>
<sequence>MSIHSLDDTNTNDSALSEDAAIEALTARWEGAEKATSTTGSSKTSKATESETDEEDEGTIQADDANDEDGTEPEDEGTDANEEDPAGNEKSDKSEAPQATDDHIVTISVDGQDVTVPIKDLKRLYGQEASLTRKSQEVAAVRKEADEIGGRYAAALQATLEDAQSQLKEFEGIDWLVLQTELSPEDFKAYRGMAVEANKRYQTVLGKAQEFTTDTQTRQTAETQRRAMEAVETLKRDIPNWSDELYGSIRAYGVSQGLEANDVDNIVDASVIKLLHKAMLYDKGKTAVTKKVEAAPAKTFKSGTGERPTAELTSVKKTKVLTERLRKTGSTDDAVALLMGRWGAKG</sequence>